<dbReference type="EMBL" id="JAZAQF010000059">
    <property type="protein sequence ID" value="MFG3817934.1"/>
    <property type="molecule type" value="Genomic_DNA"/>
</dbReference>
<evidence type="ECO:0000313" key="2">
    <source>
        <dbReference type="Proteomes" id="UP001604335"/>
    </source>
</evidence>
<evidence type="ECO:0000313" key="1">
    <source>
        <dbReference type="EMBL" id="MFG3817934.1"/>
    </source>
</evidence>
<keyword evidence="2" id="KW-1185">Reference proteome</keyword>
<protein>
    <submittedName>
        <fullName evidence="1">Uncharacterized protein</fullName>
    </submittedName>
</protein>
<reference evidence="2" key="1">
    <citation type="journal article" date="2024" name="Algal Res.">
        <title>Biochemical, toxicological and genomic investigation of a high-biomass producing Limnothrix strain isolated from Italian shallow drinking water reservoir.</title>
        <authorList>
            <person name="Simonazzi M."/>
            <person name="Shishido T.K."/>
            <person name="Delbaje E."/>
            <person name="Wahlsten M."/>
            <person name="Fewer D.P."/>
            <person name="Sivonen K."/>
            <person name="Pezzolesi L."/>
            <person name="Pistocchi R."/>
        </authorList>
    </citation>
    <scope>NUCLEOTIDE SEQUENCE [LARGE SCALE GENOMIC DNA]</scope>
    <source>
        <strain evidence="2">LRLZ20PSL1</strain>
    </source>
</reference>
<gene>
    <name evidence="1" type="ORF">VPK24_09830</name>
</gene>
<organism evidence="1 2">
    <name type="scientific">Limnothrix redekei LRLZ20PSL1</name>
    <dbReference type="NCBI Taxonomy" id="3112953"/>
    <lineage>
        <taxon>Bacteria</taxon>
        <taxon>Bacillati</taxon>
        <taxon>Cyanobacteriota</taxon>
        <taxon>Cyanophyceae</taxon>
        <taxon>Pseudanabaenales</taxon>
        <taxon>Pseudanabaenaceae</taxon>
        <taxon>Limnothrix</taxon>
    </lineage>
</organism>
<name>A0ABW7C9U7_9CYAN</name>
<accession>A0ABW7C9U7</accession>
<comment type="caution">
    <text evidence="1">The sequence shown here is derived from an EMBL/GenBank/DDBJ whole genome shotgun (WGS) entry which is preliminary data.</text>
</comment>
<dbReference type="SUPFAM" id="SSF58113">
    <property type="entry name" value="Apolipoprotein A-I"/>
    <property type="match status" value="1"/>
</dbReference>
<sequence>MDRQDIRERLGNIDQIRDILVGSQLRDYENRFAQMESELNLLHQDLQDRIEEVKVSLSTQLQASLEALDKRLKGFTTKMQEETTDLQQQNDRLGRRVQAIFEELDRAFEEKTTAIDGRLNESRDKLQEDIRTLRTQIFEELDARFSSLRDNKVERETLAELMFELGMRLKGQDVVPALQAAIDPPSALSVELVSPEG</sequence>
<dbReference type="Proteomes" id="UP001604335">
    <property type="component" value="Unassembled WGS sequence"/>
</dbReference>
<proteinExistence type="predicted"/>
<dbReference type="Gene3D" id="1.20.120.20">
    <property type="entry name" value="Apolipoprotein"/>
    <property type="match status" value="1"/>
</dbReference>
<dbReference type="RefSeq" id="WP_190353539.1">
    <property type="nucleotide sequence ID" value="NZ_JAZAQF010000059.1"/>
</dbReference>